<dbReference type="EMBL" id="KI913114">
    <property type="protein sequence ID" value="ETV89240.1"/>
    <property type="molecule type" value="Genomic_DNA"/>
</dbReference>
<organism evidence="8">
    <name type="scientific">Aphanomyces astaci</name>
    <name type="common">Crayfish plague agent</name>
    <dbReference type="NCBI Taxonomy" id="112090"/>
    <lineage>
        <taxon>Eukaryota</taxon>
        <taxon>Sar</taxon>
        <taxon>Stramenopiles</taxon>
        <taxon>Oomycota</taxon>
        <taxon>Saprolegniomycetes</taxon>
        <taxon>Saprolegniales</taxon>
        <taxon>Verrucalvaceae</taxon>
        <taxon>Aphanomyces</taxon>
    </lineage>
</organism>
<dbReference type="STRING" id="112090.W4HB50"/>
<dbReference type="RefSeq" id="XP_009821640.1">
    <property type="nucleotide sequence ID" value="XM_009823338.1"/>
</dbReference>
<dbReference type="SMART" id="SM00343">
    <property type="entry name" value="ZnF_C2HC"/>
    <property type="match status" value="1"/>
</dbReference>
<keyword evidence="4" id="KW-0067">ATP-binding</keyword>
<evidence type="ECO:0000256" key="4">
    <source>
        <dbReference type="ARBA" id="ARBA00022840"/>
    </source>
</evidence>
<name>W4HB50_APHAT</name>
<dbReference type="InterPro" id="IPR005162">
    <property type="entry name" value="Retrotrans_gag_dom"/>
</dbReference>
<keyword evidence="5" id="KW-0863">Zinc-finger</keyword>
<evidence type="ECO:0000313" key="8">
    <source>
        <dbReference type="EMBL" id="ETV89240.1"/>
    </source>
</evidence>
<dbReference type="InterPro" id="IPR018109">
    <property type="entry name" value="Folylpolyglutamate_synth_CS"/>
</dbReference>
<dbReference type="Gene3D" id="3.40.1190.10">
    <property type="entry name" value="Mur-like, catalytic domain"/>
    <property type="match status" value="2"/>
</dbReference>
<sequence>MTAGAHLPDYTAEEVEHFRSLGVDGAMDILLGMPGRPSYTCVGDSREVAVEMMESYLTRLQMDISRLSIVHVAGTKGKGSTCAFTNSILRAHGVKTGMFTSPHLIHPTERFRINGKPISEALFLANFWAVWDGLSATTSKAGVYPPIANFFRFFTLMALRLFQAERVDVVILEVGLGGRLDATNVVKNPVVCGITTLDLDHTRVLGDTIDKIAREKAGIMKANVPVVDEYSADDIAAFRGSGIDGAMNMLLSMPNSPGNIMPAAGTWTRESANAMMRHYMKQTNVDASTLSVVHVAGTKGKGSTTPRSSTAYVFLLHPHYTSASIGPRPDVPGVRRTRHCNPSWGLSPENQARLVEGIGRLIDQAVTHLTNHAALESQLSTMAAHGRTFEESLARSATAVERLTYVLHTSEQQSPSRLKPIKLEVTKFGGAKSDKLLRWILQVETAANAQRILDDDTRVAFAMSHLKGRAEDWAFSKRLTDPLCSPSLDDFMHEMKSTFLPFNSDFRYRTKFLECKQEKRSLQEYIHDLRFLAANVNDEESLPEAMRVTVFMAGLNQGPARTQLFREYPTTFEAAVRIALSESFSSTLAHGRTNSSDMEVSTVAHGTEDRKCFNCGRVGHLLRACRSPRRVNPDHPRPQHTPSGPPNRFLRGPSRPQPRSFQNPAGAENGRSQ</sequence>
<evidence type="ECO:0000256" key="2">
    <source>
        <dbReference type="ARBA" id="ARBA00022598"/>
    </source>
</evidence>
<dbReference type="PROSITE" id="PS50158">
    <property type="entry name" value="ZF_CCHC"/>
    <property type="match status" value="1"/>
</dbReference>
<keyword evidence="3" id="KW-0547">Nucleotide-binding</keyword>
<dbReference type="GO" id="GO:0005739">
    <property type="term" value="C:mitochondrion"/>
    <property type="evidence" value="ECO:0007669"/>
    <property type="project" value="TreeGrafter"/>
</dbReference>
<dbReference type="GO" id="GO:0003676">
    <property type="term" value="F:nucleic acid binding"/>
    <property type="evidence" value="ECO:0007669"/>
    <property type="project" value="InterPro"/>
</dbReference>
<evidence type="ECO:0000256" key="5">
    <source>
        <dbReference type="PROSITE-ProRule" id="PRU00047"/>
    </source>
</evidence>
<evidence type="ECO:0000256" key="3">
    <source>
        <dbReference type="ARBA" id="ARBA00022741"/>
    </source>
</evidence>
<dbReference type="PANTHER" id="PTHR11136:SF5">
    <property type="entry name" value="FOLYLPOLYGLUTAMATE SYNTHASE, MITOCHONDRIAL"/>
    <property type="match status" value="1"/>
</dbReference>
<dbReference type="GO" id="GO:0005524">
    <property type="term" value="F:ATP binding"/>
    <property type="evidence" value="ECO:0007669"/>
    <property type="project" value="UniProtKB-KW"/>
</dbReference>
<dbReference type="Pfam" id="PF00098">
    <property type="entry name" value="zf-CCHC"/>
    <property type="match status" value="1"/>
</dbReference>
<dbReference type="GO" id="GO:0005829">
    <property type="term" value="C:cytosol"/>
    <property type="evidence" value="ECO:0007669"/>
    <property type="project" value="TreeGrafter"/>
</dbReference>
<dbReference type="PROSITE" id="PS01012">
    <property type="entry name" value="FOLYLPOLYGLU_SYNT_2"/>
    <property type="match status" value="1"/>
</dbReference>
<comment type="similarity">
    <text evidence="1">Belongs to the folylpolyglutamate synthase family.</text>
</comment>
<protein>
    <recommendedName>
        <fullName evidence="7">CCHC-type domain-containing protein</fullName>
    </recommendedName>
</protein>
<dbReference type="GO" id="GO:0008270">
    <property type="term" value="F:zinc ion binding"/>
    <property type="evidence" value="ECO:0007669"/>
    <property type="project" value="UniProtKB-KW"/>
</dbReference>
<dbReference type="AlphaFoldDB" id="W4HB50"/>
<keyword evidence="2" id="KW-0436">Ligase</keyword>
<dbReference type="SUPFAM" id="SSF57756">
    <property type="entry name" value="Retrovirus zinc finger-like domains"/>
    <property type="match status" value="1"/>
</dbReference>
<keyword evidence="5" id="KW-0862">Zinc</keyword>
<evidence type="ECO:0000256" key="1">
    <source>
        <dbReference type="ARBA" id="ARBA00008276"/>
    </source>
</evidence>
<dbReference type="NCBIfam" id="TIGR01499">
    <property type="entry name" value="folC"/>
    <property type="match status" value="1"/>
</dbReference>
<feature type="region of interest" description="Disordered" evidence="6">
    <location>
        <begin position="626"/>
        <end position="673"/>
    </location>
</feature>
<dbReference type="InterPro" id="IPR001645">
    <property type="entry name" value="Folylpolyglutamate_synth"/>
</dbReference>
<dbReference type="GeneID" id="20802593"/>
<dbReference type="GO" id="GO:0004326">
    <property type="term" value="F:tetrahydrofolylpolyglutamate synthase activity"/>
    <property type="evidence" value="ECO:0007669"/>
    <property type="project" value="InterPro"/>
</dbReference>
<dbReference type="OrthoDB" id="79194at2759"/>
<dbReference type="Pfam" id="PF03732">
    <property type="entry name" value="Retrotrans_gag"/>
    <property type="match status" value="1"/>
</dbReference>
<dbReference type="PROSITE" id="PS01011">
    <property type="entry name" value="FOLYLPOLYGLU_SYNT_1"/>
    <property type="match status" value="1"/>
</dbReference>
<feature type="domain" description="CCHC-type" evidence="7">
    <location>
        <begin position="610"/>
        <end position="627"/>
    </location>
</feature>
<dbReference type="InterPro" id="IPR036565">
    <property type="entry name" value="Mur-like_cat_sf"/>
</dbReference>
<dbReference type="InterPro" id="IPR036875">
    <property type="entry name" value="Znf_CCHC_sf"/>
</dbReference>
<evidence type="ECO:0000259" key="7">
    <source>
        <dbReference type="PROSITE" id="PS50158"/>
    </source>
</evidence>
<gene>
    <name evidence="8" type="ORF">H257_00597</name>
</gene>
<accession>W4HB50</accession>
<dbReference type="SUPFAM" id="SSF53623">
    <property type="entry name" value="MurD-like peptide ligases, catalytic domain"/>
    <property type="match status" value="2"/>
</dbReference>
<keyword evidence="5" id="KW-0479">Metal-binding</keyword>
<dbReference type="InterPro" id="IPR001878">
    <property type="entry name" value="Znf_CCHC"/>
</dbReference>
<dbReference type="VEuPathDB" id="FungiDB:H257_00597"/>
<dbReference type="PANTHER" id="PTHR11136">
    <property type="entry name" value="FOLYLPOLYGLUTAMATE SYNTHASE-RELATED"/>
    <property type="match status" value="1"/>
</dbReference>
<proteinExistence type="inferred from homology"/>
<dbReference type="Gene3D" id="4.10.60.10">
    <property type="entry name" value="Zinc finger, CCHC-type"/>
    <property type="match status" value="1"/>
</dbReference>
<evidence type="ECO:0000256" key="6">
    <source>
        <dbReference type="SAM" id="MobiDB-lite"/>
    </source>
</evidence>
<reference evidence="8" key="1">
    <citation type="submission" date="2013-12" db="EMBL/GenBank/DDBJ databases">
        <title>The Genome Sequence of Aphanomyces astaci APO3.</title>
        <authorList>
            <consortium name="The Broad Institute Genomics Platform"/>
            <person name="Russ C."/>
            <person name="Tyler B."/>
            <person name="van West P."/>
            <person name="Dieguez-Uribeondo J."/>
            <person name="Young S.K."/>
            <person name="Zeng Q."/>
            <person name="Gargeya S."/>
            <person name="Fitzgerald M."/>
            <person name="Abouelleil A."/>
            <person name="Alvarado L."/>
            <person name="Chapman S.B."/>
            <person name="Gainer-Dewar J."/>
            <person name="Goldberg J."/>
            <person name="Griggs A."/>
            <person name="Gujja S."/>
            <person name="Hansen M."/>
            <person name="Howarth C."/>
            <person name="Imamovic A."/>
            <person name="Ireland A."/>
            <person name="Larimer J."/>
            <person name="McCowan C."/>
            <person name="Murphy C."/>
            <person name="Pearson M."/>
            <person name="Poon T.W."/>
            <person name="Priest M."/>
            <person name="Roberts A."/>
            <person name="Saif S."/>
            <person name="Shea T."/>
            <person name="Sykes S."/>
            <person name="Wortman J."/>
            <person name="Nusbaum C."/>
            <person name="Birren B."/>
        </authorList>
    </citation>
    <scope>NUCLEOTIDE SEQUENCE [LARGE SCALE GENOMIC DNA]</scope>
    <source>
        <strain evidence="8">APO3</strain>
    </source>
</reference>